<organism evidence="3 4">
    <name type="scientific">Cryptosporangium phraense</name>
    <dbReference type="NCBI Taxonomy" id="2593070"/>
    <lineage>
        <taxon>Bacteria</taxon>
        <taxon>Bacillati</taxon>
        <taxon>Actinomycetota</taxon>
        <taxon>Actinomycetes</taxon>
        <taxon>Cryptosporangiales</taxon>
        <taxon>Cryptosporangiaceae</taxon>
        <taxon>Cryptosporangium</taxon>
    </lineage>
</organism>
<dbReference type="OrthoDB" id="8444614at2"/>
<comment type="caution">
    <text evidence="3">The sequence shown here is derived from an EMBL/GenBank/DDBJ whole genome shotgun (WGS) entry which is preliminary data.</text>
</comment>
<dbReference type="Pfam" id="PF03704">
    <property type="entry name" value="BTAD"/>
    <property type="match status" value="1"/>
</dbReference>
<name>A0A545AQ03_9ACTN</name>
<keyword evidence="4" id="KW-1185">Reference proteome</keyword>
<feature type="region of interest" description="Disordered" evidence="1">
    <location>
        <begin position="32"/>
        <end position="172"/>
    </location>
</feature>
<dbReference type="SUPFAM" id="SSF48452">
    <property type="entry name" value="TPR-like"/>
    <property type="match status" value="1"/>
</dbReference>
<accession>A0A545AQ03</accession>
<feature type="region of interest" description="Disordered" evidence="1">
    <location>
        <begin position="397"/>
        <end position="552"/>
    </location>
</feature>
<dbReference type="EMBL" id="VIRS01000016">
    <property type="protein sequence ID" value="TQS42815.1"/>
    <property type="molecule type" value="Genomic_DNA"/>
</dbReference>
<evidence type="ECO:0000256" key="1">
    <source>
        <dbReference type="SAM" id="MobiDB-lite"/>
    </source>
</evidence>
<gene>
    <name evidence="3" type="ORF">FL583_22435</name>
</gene>
<dbReference type="InterPro" id="IPR011990">
    <property type="entry name" value="TPR-like_helical_dom_sf"/>
</dbReference>
<proteinExistence type="predicted"/>
<reference evidence="3 4" key="1">
    <citation type="submission" date="2019-07" db="EMBL/GenBank/DDBJ databases">
        <title>Cryptosporangium phraense sp. nov., isolated from plant litter.</title>
        <authorList>
            <person name="Suriyachadkun C."/>
        </authorList>
    </citation>
    <scope>NUCLEOTIDE SEQUENCE [LARGE SCALE GENOMIC DNA]</scope>
    <source>
        <strain evidence="3 4">A-T 5661</strain>
    </source>
</reference>
<feature type="domain" description="Bacterial transcriptional activator" evidence="2">
    <location>
        <begin position="643"/>
        <end position="782"/>
    </location>
</feature>
<dbReference type="SMART" id="SM01043">
    <property type="entry name" value="BTAD"/>
    <property type="match status" value="1"/>
</dbReference>
<feature type="compositionally biased region" description="Pro residues" evidence="1">
    <location>
        <begin position="89"/>
        <end position="105"/>
    </location>
</feature>
<dbReference type="Gene3D" id="1.25.40.10">
    <property type="entry name" value="Tetratricopeptide repeat domain"/>
    <property type="match status" value="1"/>
</dbReference>
<evidence type="ECO:0000259" key="2">
    <source>
        <dbReference type="SMART" id="SM01043"/>
    </source>
</evidence>
<dbReference type="InParanoid" id="A0A545AQ03"/>
<dbReference type="Proteomes" id="UP000317982">
    <property type="component" value="Unassembled WGS sequence"/>
</dbReference>
<dbReference type="PANTHER" id="PTHR35807">
    <property type="entry name" value="TRANSCRIPTIONAL REGULATOR REDD-RELATED"/>
    <property type="match status" value="1"/>
</dbReference>
<evidence type="ECO:0000313" key="3">
    <source>
        <dbReference type="EMBL" id="TQS42815.1"/>
    </source>
</evidence>
<dbReference type="InterPro" id="IPR051677">
    <property type="entry name" value="AfsR-DnrI-RedD_regulator"/>
</dbReference>
<dbReference type="AlphaFoldDB" id="A0A545AQ03"/>
<sequence>MELPGNGWVDAGMVAGLLAAVDLVWRHRQRRYRSRPAASRLRLDDADLEPPTANISHLQRPTRSPQATPRPSAARLPDAERPEDQIEPSGPPATPARPPVGPTPLEPADASRRNATGAHPALRGRTAADDASTGRSPTSRPTMPAAPSGSTAPDPGLPDARASRSGQDELALPADDQASAEPITHQPVPGAPGLEGPLAAIWPAGGLGLVGPGADGVARGLIAAALTAGSPGDPHTQVTVVIPTSALLALLGQKQSPAMRRLIVTPDLSAALNRLEEQILSRTRVLADYDLDSPVQLREADTLADPLTPMLVVGGALTAPERTHAVLTAGARVDIHGLLLGAWPPSRTLRVADDGTTTDPPGNAARPDRPAPVSDFGRLSTLTAEQFLDVLTTLAEAHSGEPPEAPRSVDSTSGPVTADRGTTPIAISHDGIHVVADPTDESDGAAPGIGAAPVTPSEPVPVPVTHGDGASISSRRPSPADASTSVTSTAVTSPAGPESEQPNSATDDEQHTDEQHDEEPHPAPLPSSDRGEAPGHHPPDSTLPLPITVLGGLQIGPPGTEIRGPIRSNSLQALVYLVVHDGHASLDALRADIASDAALSQSGQHIYSAVSDLRGMLDQAGGPAERIPPRRRRYELKRSTVTVDLWEMQAALTDATAAETTDTRIAALRRAVAYYTGPLVDGHEWEWIEPYREAVRRQAIDAYVALAETLTDGDPREALTVLLTAITHAPYNEELYRRAMTLYAQLGNAPAIRDLRRVLTRQLHDLDAAPSNQTSELADRLLAQLRPRPARPSRPTGTRRK</sequence>
<feature type="compositionally biased region" description="Basic and acidic residues" evidence="1">
    <location>
        <begin position="508"/>
        <end position="521"/>
    </location>
</feature>
<feature type="compositionally biased region" description="Low complexity" evidence="1">
    <location>
        <begin position="477"/>
        <end position="495"/>
    </location>
</feature>
<protein>
    <recommendedName>
        <fullName evidence="2">Bacterial transcriptional activator domain-containing protein</fullName>
    </recommendedName>
</protein>
<dbReference type="InterPro" id="IPR005158">
    <property type="entry name" value="BTAD"/>
</dbReference>
<feature type="region of interest" description="Disordered" evidence="1">
    <location>
        <begin position="350"/>
        <end position="376"/>
    </location>
</feature>
<feature type="compositionally biased region" description="Polar residues" evidence="1">
    <location>
        <begin position="53"/>
        <end position="69"/>
    </location>
</feature>
<evidence type="ECO:0000313" key="4">
    <source>
        <dbReference type="Proteomes" id="UP000317982"/>
    </source>
</evidence>
<feature type="compositionally biased region" description="Basic and acidic residues" evidence="1">
    <location>
        <begin position="529"/>
        <end position="539"/>
    </location>
</feature>